<feature type="compositionally biased region" description="Low complexity" evidence="1">
    <location>
        <begin position="535"/>
        <end position="550"/>
    </location>
</feature>
<comment type="caution">
    <text evidence="2">The sequence shown here is derived from an EMBL/GenBank/DDBJ whole genome shotgun (WGS) entry which is preliminary data.</text>
</comment>
<dbReference type="GeneID" id="28848814"/>
<feature type="region of interest" description="Disordered" evidence="1">
    <location>
        <begin position="53"/>
        <end position="487"/>
    </location>
</feature>
<feature type="compositionally biased region" description="Basic and acidic residues" evidence="1">
    <location>
        <begin position="169"/>
        <end position="218"/>
    </location>
</feature>
<dbReference type="EMBL" id="LSBJ02000005">
    <property type="protein sequence ID" value="OAQ64386.1"/>
    <property type="molecule type" value="Genomic_DNA"/>
</dbReference>
<proteinExistence type="predicted"/>
<evidence type="ECO:0000313" key="2">
    <source>
        <dbReference type="EMBL" id="OAQ64386.1"/>
    </source>
</evidence>
<evidence type="ECO:0000256" key="1">
    <source>
        <dbReference type="SAM" id="MobiDB-lite"/>
    </source>
</evidence>
<dbReference type="AlphaFoldDB" id="A0A179FFS5"/>
<accession>A0A179FFS5</accession>
<feature type="compositionally biased region" description="Basic and acidic residues" evidence="1">
    <location>
        <begin position="405"/>
        <end position="424"/>
    </location>
</feature>
<dbReference type="RefSeq" id="XP_018141700.1">
    <property type="nucleotide sequence ID" value="XM_018284820.1"/>
</dbReference>
<evidence type="ECO:0000313" key="3">
    <source>
        <dbReference type="Proteomes" id="UP000078397"/>
    </source>
</evidence>
<feature type="compositionally biased region" description="Basic and acidic residues" evidence="1">
    <location>
        <begin position="453"/>
        <end position="465"/>
    </location>
</feature>
<feature type="compositionally biased region" description="Basic and acidic residues" evidence="1">
    <location>
        <begin position="376"/>
        <end position="389"/>
    </location>
</feature>
<dbReference type="STRING" id="1380566.A0A179FFS5"/>
<feature type="compositionally biased region" description="Basic and acidic residues" evidence="1">
    <location>
        <begin position="144"/>
        <end position="153"/>
    </location>
</feature>
<dbReference type="OrthoDB" id="10259785at2759"/>
<feature type="compositionally biased region" description="Basic and acidic residues" evidence="1">
    <location>
        <begin position="303"/>
        <end position="318"/>
    </location>
</feature>
<organism evidence="2 3">
    <name type="scientific">Pochonia chlamydosporia 170</name>
    <dbReference type="NCBI Taxonomy" id="1380566"/>
    <lineage>
        <taxon>Eukaryota</taxon>
        <taxon>Fungi</taxon>
        <taxon>Dikarya</taxon>
        <taxon>Ascomycota</taxon>
        <taxon>Pezizomycotina</taxon>
        <taxon>Sordariomycetes</taxon>
        <taxon>Hypocreomycetidae</taxon>
        <taxon>Hypocreales</taxon>
        <taxon>Clavicipitaceae</taxon>
        <taxon>Pochonia</taxon>
    </lineage>
</organism>
<feature type="compositionally biased region" description="Low complexity" evidence="1">
    <location>
        <begin position="53"/>
        <end position="70"/>
    </location>
</feature>
<protein>
    <submittedName>
        <fullName evidence="2">Proteinrelated to ser/arg-related nuclear matrix protein</fullName>
    </submittedName>
</protein>
<feature type="compositionally biased region" description="Low complexity" evidence="1">
    <location>
        <begin position="436"/>
        <end position="448"/>
    </location>
</feature>
<feature type="region of interest" description="Disordered" evidence="1">
    <location>
        <begin position="534"/>
        <end position="564"/>
    </location>
</feature>
<name>A0A179FFS5_METCM</name>
<dbReference type="Proteomes" id="UP000078397">
    <property type="component" value="Unassembled WGS sequence"/>
</dbReference>
<feature type="compositionally biased region" description="Polar residues" evidence="1">
    <location>
        <begin position="283"/>
        <end position="302"/>
    </location>
</feature>
<sequence length="920" mass="103850">MGDSLNIQNMLETGYFTTSRARSTGPLVLALVQLQLAQARSKQLTMLTYQYSSASSSSSRPPPLSHSAPSEPVPPPVPAHGRVPRTVYLAPAPEPRRKRPPPPTVEDEIESLAREHGSPAATFVSEEEPQSRGKVNQDSLMEDVPEHISERRFVLVPDSAKKSTPLAKDTPKTERQHDVHTPRDRSSARRSPRPEDDRGPRRDATGRSRYGPDRRKSQQELPTIDTELDDRRQPEHHRTRSAATGPRPDYFEPRQSRPYGDQLLSPDIIQSGPKGREKRYRGMSQSSGGYHGRSPSSSSHQFETSRDSDRDYYGKERASSSARRSNTDLESSRPRRRMTNDVDPRYRDEYLYLRGDKRDASYERSDRPKVKLSPRSSRDPSRSGDEYSRSPRGSGYLSSKPVIVQDEKPSARRDRRDNGSEHIRASSRTSTFPLMAGAAATAAATTAANGQMARDDLRDVPREPLAKSPRMTAQIPKESNTQLPYPDDDFPPGVGLGIQGRTAEGKQPKVADLGAVSMPEPSPTVSTNPGRFFDSSSEVPATPSTTAATPQNWQPPAFDPEKDGVQLERPIGTYRRYSENHPKDVSDSLPECPRQKPVAGKVDWLTLPHTNFNICPTCYDSVFSSTEYRTFFKPMLRPSDEPISCDFGVSPWYRIAWLLTVKDKIPDLRLLQQIATIGATSKREPCPGDQKATRTWLTVKDPHTRQPVTDFAVCYQCARSVELLLPNLTGVFVPIDARASQDVCALHFTPERQEFVLFFDALETTSDKALAAKQPPNVDDLARELWHLSVGSKCREDSPVIDGYWHTMQFLPQFTVCSNCFGNVVKPKLGDGNVIARNFYMKAQRLPTATCQLYSTRMREIFKRSCRRNDPKYLEEKVVQRRRIEKDIYEKLVKLDRANVSTSWKEEQVEKLVEEWKRWE</sequence>
<reference evidence="2 3" key="1">
    <citation type="journal article" date="2016" name="PLoS Pathog.">
        <title>Biosynthesis of antibiotic leucinostatins in bio-control fungus Purpureocillium lilacinum and their inhibition on phytophthora revealed by genome mining.</title>
        <authorList>
            <person name="Wang G."/>
            <person name="Liu Z."/>
            <person name="Lin R."/>
            <person name="Li E."/>
            <person name="Mao Z."/>
            <person name="Ling J."/>
            <person name="Yang Y."/>
            <person name="Yin W.B."/>
            <person name="Xie B."/>
        </authorList>
    </citation>
    <scope>NUCLEOTIDE SEQUENCE [LARGE SCALE GENOMIC DNA]</scope>
    <source>
        <strain evidence="2">170</strain>
    </source>
</reference>
<feature type="compositionally biased region" description="Basic and acidic residues" evidence="1">
    <location>
        <begin position="325"/>
        <end position="369"/>
    </location>
</feature>
<gene>
    <name evidence="2" type="ORF">VFPPC_05663</name>
</gene>
<dbReference type="KEGG" id="pchm:VFPPC_05663"/>
<keyword evidence="3" id="KW-1185">Reference proteome</keyword>